<comment type="caution">
    <text evidence="1">The sequence shown here is derived from an EMBL/GenBank/DDBJ whole genome shotgun (WGS) entry which is preliminary data.</text>
</comment>
<gene>
    <name evidence="1" type="primary">X975_05742</name>
    <name evidence="1" type="ORF">TNCV_3876861</name>
</gene>
<sequence>MGGVKGSTLNGHHDPKCPSARRLRMVREDATAFSDGATCALMAAVEAVDCARAFLAMWPSSHRLVCLGRHESGFRVNDTSRIHWSQHLLTT</sequence>
<keyword evidence="2" id="KW-1185">Reference proteome</keyword>
<evidence type="ECO:0000313" key="1">
    <source>
        <dbReference type="EMBL" id="GFY18998.1"/>
    </source>
</evidence>
<dbReference type="AlphaFoldDB" id="A0A8X6VR68"/>
<protein>
    <submittedName>
        <fullName evidence="1">Uncharacterized protein</fullName>
    </submittedName>
</protein>
<proteinExistence type="predicted"/>
<dbReference type="Proteomes" id="UP000887159">
    <property type="component" value="Unassembled WGS sequence"/>
</dbReference>
<dbReference type="EMBL" id="BMAU01021350">
    <property type="protein sequence ID" value="GFY18998.1"/>
    <property type="molecule type" value="Genomic_DNA"/>
</dbReference>
<organism evidence="1 2">
    <name type="scientific">Trichonephila clavipes</name>
    <name type="common">Golden silk orbweaver</name>
    <name type="synonym">Nephila clavipes</name>
    <dbReference type="NCBI Taxonomy" id="2585209"/>
    <lineage>
        <taxon>Eukaryota</taxon>
        <taxon>Metazoa</taxon>
        <taxon>Ecdysozoa</taxon>
        <taxon>Arthropoda</taxon>
        <taxon>Chelicerata</taxon>
        <taxon>Arachnida</taxon>
        <taxon>Araneae</taxon>
        <taxon>Araneomorphae</taxon>
        <taxon>Entelegynae</taxon>
        <taxon>Araneoidea</taxon>
        <taxon>Nephilidae</taxon>
        <taxon>Trichonephila</taxon>
    </lineage>
</organism>
<reference evidence="1" key="1">
    <citation type="submission" date="2020-08" db="EMBL/GenBank/DDBJ databases">
        <title>Multicomponent nature underlies the extraordinary mechanical properties of spider dragline silk.</title>
        <authorList>
            <person name="Kono N."/>
            <person name="Nakamura H."/>
            <person name="Mori M."/>
            <person name="Yoshida Y."/>
            <person name="Ohtoshi R."/>
            <person name="Malay A.D."/>
            <person name="Moran D.A.P."/>
            <person name="Tomita M."/>
            <person name="Numata K."/>
            <person name="Arakawa K."/>
        </authorList>
    </citation>
    <scope>NUCLEOTIDE SEQUENCE</scope>
</reference>
<evidence type="ECO:0000313" key="2">
    <source>
        <dbReference type="Proteomes" id="UP000887159"/>
    </source>
</evidence>
<name>A0A8X6VR68_TRICX</name>
<accession>A0A8X6VR68</accession>